<keyword evidence="1" id="KW-0812">Transmembrane</keyword>
<protein>
    <submittedName>
        <fullName evidence="2">Uncharacterized protein</fullName>
    </submittedName>
</protein>
<comment type="caution">
    <text evidence="2">The sequence shown here is derived from an EMBL/GenBank/DDBJ whole genome shotgun (WGS) entry which is preliminary data.</text>
</comment>
<dbReference type="RefSeq" id="WP_117317243.1">
    <property type="nucleotide sequence ID" value="NZ_QQSW01000008.1"/>
</dbReference>
<keyword evidence="1" id="KW-0472">Membrane</keyword>
<dbReference type="Proteomes" id="UP000294980">
    <property type="component" value="Unassembled WGS sequence"/>
</dbReference>
<organism evidence="2 3">
    <name type="scientific">Chromatocurvus halotolerans</name>
    <dbReference type="NCBI Taxonomy" id="1132028"/>
    <lineage>
        <taxon>Bacteria</taxon>
        <taxon>Pseudomonadati</taxon>
        <taxon>Pseudomonadota</taxon>
        <taxon>Gammaproteobacteria</taxon>
        <taxon>Cellvibrionales</taxon>
        <taxon>Halieaceae</taxon>
        <taxon>Chromatocurvus</taxon>
    </lineage>
</organism>
<evidence type="ECO:0000313" key="3">
    <source>
        <dbReference type="Proteomes" id="UP000294980"/>
    </source>
</evidence>
<keyword evidence="1" id="KW-1133">Transmembrane helix</keyword>
<evidence type="ECO:0000256" key="1">
    <source>
        <dbReference type="SAM" id="Phobius"/>
    </source>
</evidence>
<feature type="transmembrane region" description="Helical" evidence="1">
    <location>
        <begin position="6"/>
        <end position="27"/>
    </location>
</feature>
<accession>A0A4V2SBX0</accession>
<keyword evidence="3" id="KW-1185">Reference proteome</keyword>
<proteinExistence type="predicted"/>
<dbReference type="AlphaFoldDB" id="A0A4V2SBX0"/>
<evidence type="ECO:0000313" key="2">
    <source>
        <dbReference type="EMBL" id="TCO77150.1"/>
    </source>
</evidence>
<dbReference type="EMBL" id="SLWX01000003">
    <property type="protein sequence ID" value="TCO77150.1"/>
    <property type="molecule type" value="Genomic_DNA"/>
</dbReference>
<name>A0A4V2SBX0_9GAMM</name>
<sequence>MDILISILWVGAVVFGIVWLWNLFGYLRCKSYIERVIGAMEAQGTPNRVVETFMGILELRYGRARNKKMLNSINAAKAAGKPPSEFAEEVYTFIVSDSSFDIF</sequence>
<reference evidence="2 3" key="1">
    <citation type="submission" date="2019-03" db="EMBL/GenBank/DDBJ databases">
        <title>Genomic Encyclopedia of Type Strains, Phase IV (KMG-IV): sequencing the most valuable type-strain genomes for metagenomic binning, comparative biology and taxonomic classification.</title>
        <authorList>
            <person name="Goeker M."/>
        </authorList>
    </citation>
    <scope>NUCLEOTIDE SEQUENCE [LARGE SCALE GENOMIC DNA]</scope>
    <source>
        <strain evidence="2 3">DSM 23344</strain>
    </source>
</reference>
<gene>
    <name evidence="2" type="ORF">EV688_103164</name>
</gene>